<dbReference type="InterPro" id="IPR001048">
    <property type="entry name" value="Asp/Glu/Uridylate_kinase"/>
</dbReference>
<keyword evidence="3" id="KW-0808">Transferase</keyword>
<dbReference type="GO" id="GO:0005829">
    <property type="term" value="C:cytosol"/>
    <property type="evidence" value="ECO:0007669"/>
    <property type="project" value="TreeGrafter"/>
</dbReference>
<dbReference type="InterPro" id="IPR041739">
    <property type="entry name" value="G5K_ProB"/>
</dbReference>
<dbReference type="CDD" id="cd21157">
    <property type="entry name" value="PUA_G5K"/>
    <property type="match status" value="1"/>
</dbReference>
<accession>A0A1R1PDQ2</accession>
<evidence type="ECO:0000256" key="4">
    <source>
        <dbReference type="ARBA" id="ARBA00022741"/>
    </source>
</evidence>
<protein>
    <submittedName>
        <fullName evidence="9">Putative glutamate 5-kinase</fullName>
    </submittedName>
</protein>
<keyword evidence="1" id="KW-0028">Amino-acid biosynthesis</keyword>
<dbReference type="AlphaFoldDB" id="A0A1R1PDQ2"/>
<dbReference type="InterPro" id="IPR015947">
    <property type="entry name" value="PUA-like_sf"/>
</dbReference>
<dbReference type="PROSITE" id="PS50890">
    <property type="entry name" value="PUA"/>
    <property type="match status" value="1"/>
</dbReference>
<dbReference type="Proteomes" id="UP000188320">
    <property type="component" value="Unassembled WGS sequence"/>
</dbReference>
<feature type="region of interest" description="Disordered" evidence="7">
    <location>
        <begin position="1"/>
        <end position="75"/>
    </location>
</feature>
<dbReference type="Gene3D" id="2.30.130.10">
    <property type="entry name" value="PUA domain"/>
    <property type="match status" value="1"/>
</dbReference>
<evidence type="ECO:0000313" key="10">
    <source>
        <dbReference type="Proteomes" id="UP000188320"/>
    </source>
</evidence>
<feature type="domain" description="PUA" evidence="8">
    <location>
        <begin position="367"/>
        <end position="454"/>
    </location>
</feature>
<dbReference type="InterPro" id="IPR036393">
    <property type="entry name" value="AceGlu_kinase-like_sf"/>
</dbReference>
<dbReference type="GO" id="GO:0005524">
    <property type="term" value="F:ATP binding"/>
    <property type="evidence" value="ECO:0007669"/>
    <property type="project" value="UniProtKB-KW"/>
</dbReference>
<feature type="compositionally biased region" description="Polar residues" evidence="7">
    <location>
        <begin position="59"/>
        <end position="75"/>
    </location>
</feature>
<name>A0A1R1PDQ2_ZANCU</name>
<evidence type="ECO:0000256" key="6">
    <source>
        <dbReference type="ARBA" id="ARBA00022840"/>
    </source>
</evidence>
<keyword evidence="6" id="KW-0067">ATP-binding</keyword>
<evidence type="ECO:0000256" key="2">
    <source>
        <dbReference type="ARBA" id="ARBA00022650"/>
    </source>
</evidence>
<keyword evidence="10" id="KW-1185">Reference proteome</keyword>
<dbReference type="InterPro" id="IPR005715">
    <property type="entry name" value="Glu_5kinase/COase_Synthase"/>
</dbReference>
<keyword evidence="2" id="KW-0641">Proline biosynthesis</keyword>
<evidence type="ECO:0000256" key="1">
    <source>
        <dbReference type="ARBA" id="ARBA00022605"/>
    </source>
</evidence>
<dbReference type="Gene3D" id="3.40.1160.10">
    <property type="entry name" value="Acetylglutamate kinase-like"/>
    <property type="match status" value="3"/>
</dbReference>
<gene>
    <name evidence="9" type="ORF">AX774_g7502</name>
</gene>
<dbReference type="Pfam" id="PF01472">
    <property type="entry name" value="PUA"/>
    <property type="match status" value="1"/>
</dbReference>
<dbReference type="InterPro" id="IPR019797">
    <property type="entry name" value="Glutamate_5-kinase_CS"/>
</dbReference>
<feature type="compositionally biased region" description="Polar residues" evidence="7">
    <location>
        <begin position="10"/>
        <end position="23"/>
    </location>
</feature>
<dbReference type="CDD" id="cd04242">
    <property type="entry name" value="AAK_G5K_ProB"/>
    <property type="match status" value="1"/>
</dbReference>
<evidence type="ECO:0000259" key="8">
    <source>
        <dbReference type="SMART" id="SM00359"/>
    </source>
</evidence>
<dbReference type="EMBL" id="LSSK01001670">
    <property type="protein sequence ID" value="OMH79096.1"/>
    <property type="molecule type" value="Genomic_DNA"/>
</dbReference>
<dbReference type="InterPro" id="IPR036974">
    <property type="entry name" value="PUA_sf"/>
</dbReference>
<dbReference type="GO" id="GO:0003723">
    <property type="term" value="F:RNA binding"/>
    <property type="evidence" value="ECO:0007669"/>
    <property type="project" value="InterPro"/>
</dbReference>
<dbReference type="GO" id="GO:1901607">
    <property type="term" value="P:alpha-amino acid biosynthetic process"/>
    <property type="evidence" value="ECO:0007669"/>
    <property type="project" value="UniProtKB-ARBA"/>
</dbReference>
<dbReference type="PROSITE" id="PS00902">
    <property type="entry name" value="GLUTAMATE_5_KINASE"/>
    <property type="match status" value="1"/>
</dbReference>
<dbReference type="PRINTS" id="PR00474">
    <property type="entry name" value="GLU5KINASE"/>
</dbReference>
<dbReference type="GO" id="GO:0004349">
    <property type="term" value="F:glutamate 5-kinase activity"/>
    <property type="evidence" value="ECO:0007669"/>
    <property type="project" value="InterPro"/>
</dbReference>
<dbReference type="InterPro" id="IPR001057">
    <property type="entry name" value="Glu/AcGlu_kinase"/>
</dbReference>
<dbReference type="OrthoDB" id="409889at2759"/>
<dbReference type="SUPFAM" id="SSF88697">
    <property type="entry name" value="PUA domain-like"/>
    <property type="match status" value="1"/>
</dbReference>
<evidence type="ECO:0000256" key="7">
    <source>
        <dbReference type="SAM" id="MobiDB-lite"/>
    </source>
</evidence>
<dbReference type="SUPFAM" id="SSF53633">
    <property type="entry name" value="Carbamate kinase-like"/>
    <property type="match status" value="1"/>
</dbReference>
<reference evidence="10" key="1">
    <citation type="submission" date="2017-01" db="EMBL/GenBank/DDBJ databases">
        <authorList>
            <person name="Wang Y."/>
            <person name="White M."/>
            <person name="Kvist S."/>
            <person name="Moncalvo J.-M."/>
        </authorList>
    </citation>
    <scope>NUCLEOTIDE SEQUENCE [LARGE SCALE GENOMIC DNA]</scope>
    <source>
        <strain evidence="10">COL-18-3</strain>
    </source>
</reference>
<organism evidence="9 10">
    <name type="scientific">Zancudomyces culisetae</name>
    <name type="common">Gut fungus</name>
    <name type="synonym">Smittium culisetae</name>
    <dbReference type="NCBI Taxonomy" id="1213189"/>
    <lineage>
        <taxon>Eukaryota</taxon>
        <taxon>Fungi</taxon>
        <taxon>Fungi incertae sedis</taxon>
        <taxon>Zoopagomycota</taxon>
        <taxon>Kickxellomycotina</taxon>
        <taxon>Harpellomycetes</taxon>
        <taxon>Harpellales</taxon>
        <taxon>Legeriomycetaceae</taxon>
        <taxon>Zancudomyces</taxon>
    </lineage>
</organism>
<dbReference type="NCBIfam" id="TIGR01027">
    <property type="entry name" value="proB"/>
    <property type="match status" value="1"/>
</dbReference>
<keyword evidence="5 9" id="KW-0418">Kinase</keyword>
<dbReference type="PANTHER" id="PTHR43654">
    <property type="entry name" value="GLUTAMATE 5-KINASE"/>
    <property type="match status" value="1"/>
</dbReference>
<evidence type="ECO:0000313" key="9">
    <source>
        <dbReference type="EMBL" id="OMH79096.1"/>
    </source>
</evidence>
<dbReference type="InterPro" id="IPR002478">
    <property type="entry name" value="PUA"/>
</dbReference>
<dbReference type="PANTHER" id="PTHR43654:SF3">
    <property type="entry name" value="GLUTAMATE 5-KINASE"/>
    <property type="match status" value="1"/>
</dbReference>
<dbReference type="SMART" id="SM00359">
    <property type="entry name" value="PUA"/>
    <property type="match status" value="1"/>
</dbReference>
<sequence length="475" mass="51581">MSKEKDMSNYDATTHSLDQLSIESRNKNLGADNSENFSSESKKPQKGVSMLEGKRSKSSMHVPSTGSGGTTHAQQYNANFSRGSTKNKSSSPTANKGKTIVIKLGTSSICDPVTHVPLFSILYAVVETIIKLKEQGHQVVLVSSGAVGIGLRRLNIPVKPKRLDHIQAVAAVGQGRLMALYDTMFSQIDQPIAQVLLTRKMGVIPIVNENDTVSLGEIRFGDNDTLSAITAGMIRADFLFLLTDVDFLYTNNPRNDPNAKPVYVVDDMGKLVGSVDASSAGSAVGTGGMATKLIAAELAMAAGVCTIITNSTKPRRILDIIDYFSDPAHLHDKNAPPEDVMCTRFIPCISRMRDKKWWIMHGMRCTGTLYVDFGAFIAVAKNKKSLFAAGISSISDDFESAQAVKLVYKHTDGSEYEIGRGLVNYSSHEINRIRGLHSKELEQVLGYVGPEEIIHRGNMVISITPQVIDSVSLSL</sequence>
<keyword evidence="4" id="KW-0547">Nucleotide-binding</keyword>
<proteinExistence type="predicted"/>
<comment type="caution">
    <text evidence="9">The sequence shown here is derived from an EMBL/GenBank/DDBJ whole genome shotgun (WGS) entry which is preliminary data.</text>
</comment>
<evidence type="ECO:0000256" key="5">
    <source>
        <dbReference type="ARBA" id="ARBA00022777"/>
    </source>
</evidence>
<evidence type="ECO:0000256" key="3">
    <source>
        <dbReference type="ARBA" id="ARBA00022679"/>
    </source>
</evidence>
<dbReference type="Pfam" id="PF00696">
    <property type="entry name" value="AA_kinase"/>
    <property type="match status" value="1"/>
</dbReference>